<keyword evidence="3" id="KW-1003">Cell membrane</keyword>
<proteinExistence type="inferred from homology"/>
<dbReference type="KEGG" id="gtl:EP073_09080"/>
<dbReference type="GO" id="GO:0022857">
    <property type="term" value="F:transmembrane transporter activity"/>
    <property type="evidence" value="ECO:0007669"/>
    <property type="project" value="InterPro"/>
</dbReference>
<gene>
    <name evidence="10" type="ORF">EP073_09080</name>
</gene>
<dbReference type="OrthoDB" id="9779023at2"/>
<feature type="transmembrane region" description="Helical" evidence="9">
    <location>
        <begin position="166"/>
        <end position="183"/>
    </location>
</feature>
<sequence length="287" mass="30320">MQFLYSGLTGGSIYALVALGFNIIYNTTGLINFAQGEFVMLGGMMIYTFFAVLGMPFPAAFPLAIITALVMGLLFERVFINLVRVKSEINLITVTIAASILLRDFAMHIWGRDTVTVGEFMPVKSIELPGGIISNQSVMVIAVGAGIAFILHLFLKRSKYGRAMRACFDDMTAAGICGINAVMVRVMSFGVAAAVGAAAGVLISPITFVTYDDGVMIGLKGFAAAILGGLGSFWGAVAGGLLLGLLESFAATVMPSGYKDAIAFVVILLILFVKPAGLFGKRMAKRV</sequence>
<dbReference type="GO" id="GO:0005886">
    <property type="term" value="C:plasma membrane"/>
    <property type="evidence" value="ECO:0007669"/>
    <property type="project" value="UniProtKB-SubCell"/>
</dbReference>
<feature type="transmembrane region" description="Helical" evidence="9">
    <location>
        <begin position="38"/>
        <end position="55"/>
    </location>
</feature>
<organism evidence="10 11">
    <name type="scientific">Geovibrio thiophilus</name>
    <dbReference type="NCBI Taxonomy" id="139438"/>
    <lineage>
        <taxon>Bacteria</taxon>
        <taxon>Pseudomonadati</taxon>
        <taxon>Deferribacterota</taxon>
        <taxon>Deferribacteres</taxon>
        <taxon>Deferribacterales</taxon>
        <taxon>Geovibrionaceae</taxon>
        <taxon>Geovibrio</taxon>
    </lineage>
</organism>
<comment type="subcellular location">
    <subcellularLocation>
        <location evidence="1">Cell membrane</location>
        <topology evidence="1">Multi-pass membrane protein</topology>
    </subcellularLocation>
</comment>
<dbReference type="GO" id="GO:0006865">
    <property type="term" value="P:amino acid transport"/>
    <property type="evidence" value="ECO:0007669"/>
    <property type="project" value="UniProtKB-KW"/>
</dbReference>
<evidence type="ECO:0000256" key="7">
    <source>
        <dbReference type="ARBA" id="ARBA00023136"/>
    </source>
</evidence>
<dbReference type="EMBL" id="CP035108">
    <property type="protein sequence ID" value="QAR33548.1"/>
    <property type="molecule type" value="Genomic_DNA"/>
</dbReference>
<evidence type="ECO:0000256" key="3">
    <source>
        <dbReference type="ARBA" id="ARBA00022475"/>
    </source>
</evidence>
<evidence type="ECO:0000256" key="8">
    <source>
        <dbReference type="ARBA" id="ARBA00037998"/>
    </source>
</evidence>
<feature type="transmembrane region" description="Helical" evidence="9">
    <location>
        <begin position="12"/>
        <end position="31"/>
    </location>
</feature>
<evidence type="ECO:0000256" key="2">
    <source>
        <dbReference type="ARBA" id="ARBA00022448"/>
    </source>
</evidence>
<dbReference type="InterPro" id="IPR001851">
    <property type="entry name" value="ABC_transp_permease"/>
</dbReference>
<comment type="similarity">
    <text evidence="8">Belongs to the binding-protein-dependent transport system permease family. LivHM subfamily.</text>
</comment>
<dbReference type="AlphaFoldDB" id="A0A3R5Y7F5"/>
<feature type="transmembrane region" description="Helical" evidence="9">
    <location>
        <begin position="91"/>
        <end position="111"/>
    </location>
</feature>
<evidence type="ECO:0000313" key="10">
    <source>
        <dbReference type="EMBL" id="QAR33548.1"/>
    </source>
</evidence>
<dbReference type="Proteomes" id="UP000287502">
    <property type="component" value="Chromosome"/>
</dbReference>
<evidence type="ECO:0000256" key="6">
    <source>
        <dbReference type="ARBA" id="ARBA00022989"/>
    </source>
</evidence>
<keyword evidence="2" id="KW-0813">Transport</keyword>
<dbReference type="RefSeq" id="WP_128466834.1">
    <property type="nucleotide sequence ID" value="NZ_CP035108.1"/>
</dbReference>
<keyword evidence="7 9" id="KW-0472">Membrane</keyword>
<dbReference type="Pfam" id="PF02653">
    <property type="entry name" value="BPD_transp_2"/>
    <property type="match status" value="1"/>
</dbReference>
<reference evidence="10 11" key="1">
    <citation type="submission" date="2019-01" db="EMBL/GenBank/DDBJ databases">
        <title>Geovibrio thiophilus DSM 11263, complete genome.</title>
        <authorList>
            <person name="Spring S."/>
            <person name="Bunk B."/>
            <person name="Sproer C."/>
        </authorList>
    </citation>
    <scope>NUCLEOTIDE SEQUENCE [LARGE SCALE GENOMIC DNA]</scope>
    <source>
        <strain evidence="10 11">DSM 11263</strain>
    </source>
</reference>
<keyword evidence="5" id="KW-0029">Amino-acid transport</keyword>
<keyword evidence="6 9" id="KW-1133">Transmembrane helix</keyword>
<protein>
    <submittedName>
        <fullName evidence="10">Branched-chain amino acid ABC transporter permease</fullName>
    </submittedName>
</protein>
<accession>A0A3R5Y7F5</accession>
<dbReference type="PANTHER" id="PTHR11795">
    <property type="entry name" value="BRANCHED-CHAIN AMINO ACID TRANSPORT SYSTEM PERMEASE PROTEIN LIVH"/>
    <property type="match status" value="1"/>
</dbReference>
<evidence type="ECO:0000256" key="9">
    <source>
        <dbReference type="SAM" id="Phobius"/>
    </source>
</evidence>
<evidence type="ECO:0000256" key="1">
    <source>
        <dbReference type="ARBA" id="ARBA00004651"/>
    </source>
</evidence>
<evidence type="ECO:0000256" key="5">
    <source>
        <dbReference type="ARBA" id="ARBA00022970"/>
    </source>
</evidence>
<evidence type="ECO:0000256" key="4">
    <source>
        <dbReference type="ARBA" id="ARBA00022692"/>
    </source>
</evidence>
<feature type="transmembrane region" description="Helical" evidence="9">
    <location>
        <begin position="131"/>
        <end position="154"/>
    </location>
</feature>
<feature type="transmembrane region" description="Helical" evidence="9">
    <location>
        <begin position="222"/>
        <end position="246"/>
    </location>
</feature>
<dbReference type="InterPro" id="IPR052157">
    <property type="entry name" value="BCAA_transport_permease"/>
</dbReference>
<feature type="transmembrane region" description="Helical" evidence="9">
    <location>
        <begin position="261"/>
        <end position="280"/>
    </location>
</feature>
<keyword evidence="4 9" id="KW-0812">Transmembrane</keyword>
<dbReference type="CDD" id="cd06582">
    <property type="entry name" value="TM_PBP1_LivH_like"/>
    <property type="match status" value="1"/>
</dbReference>
<feature type="transmembrane region" description="Helical" evidence="9">
    <location>
        <begin position="189"/>
        <end position="210"/>
    </location>
</feature>
<dbReference type="PANTHER" id="PTHR11795:SF450">
    <property type="entry name" value="ABC TRANSPORTER PERMEASE PROTEIN"/>
    <property type="match status" value="1"/>
</dbReference>
<name>A0A3R5Y7F5_9BACT</name>
<feature type="transmembrane region" description="Helical" evidence="9">
    <location>
        <begin position="61"/>
        <end position="79"/>
    </location>
</feature>
<keyword evidence="11" id="KW-1185">Reference proteome</keyword>
<evidence type="ECO:0000313" key="11">
    <source>
        <dbReference type="Proteomes" id="UP000287502"/>
    </source>
</evidence>